<feature type="compositionally biased region" description="Low complexity" evidence="2">
    <location>
        <begin position="158"/>
        <end position="170"/>
    </location>
</feature>
<evidence type="ECO:0000256" key="3">
    <source>
        <dbReference type="SAM" id="Phobius"/>
    </source>
</evidence>
<keyword evidence="6" id="KW-1185">Reference proteome</keyword>
<dbReference type="PANTHER" id="PTHR44145:SF3">
    <property type="entry name" value="DNAJ HOMOLOG SUBFAMILY A MEMBER 3, MITOCHONDRIAL"/>
    <property type="match status" value="1"/>
</dbReference>
<dbReference type="PROSITE" id="PS50076">
    <property type="entry name" value="DNAJ_2"/>
    <property type="match status" value="1"/>
</dbReference>
<reference evidence="6" key="1">
    <citation type="submission" date="2024-04" db="EMBL/GenBank/DDBJ databases">
        <authorList>
            <person name="Shaw F."/>
            <person name="Minotto A."/>
        </authorList>
    </citation>
    <scope>NUCLEOTIDE SEQUENCE [LARGE SCALE GENOMIC DNA]</scope>
</reference>
<dbReference type="Gene3D" id="1.10.287.110">
    <property type="entry name" value="DnaJ domain"/>
    <property type="match status" value="1"/>
</dbReference>
<protein>
    <recommendedName>
        <fullName evidence="4">J domain-containing protein</fullName>
    </recommendedName>
</protein>
<evidence type="ECO:0000313" key="6">
    <source>
        <dbReference type="Proteomes" id="UP001497453"/>
    </source>
</evidence>
<dbReference type="Proteomes" id="UP001497453">
    <property type="component" value="Chromosome 1"/>
</dbReference>
<sequence>MVTFARNHCRTHFRPYDYTTIMHSTRPRCHLCLTTRPTKSAHRTFSCSVISKTHHYQTLSVPRDATKNQIKSSFYKLSKLYHPDVAKDLGAKEKFQAVSEAYAILGDDRRRRAYDKTLGSTSSNGHPAHHASSYAYQYPYDTVRRRGATHAWSYARTSSHAHSRASGSTHKAGFGASFESSHPHARRHSDPFASPNVQKATGRRKTVGDHTEADRVTAESSFWRAIQVIGVVLFVVTVGGGFGAVA</sequence>
<dbReference type="Pfam" id="PF00226">
    <property type="entry name" value="DnaJ"/>
    <property type="match status" value="1"/>
</dbReference>
<gene>
    <name evidence="5" type="ORF">GFSPODELE1_LOCUS1317</name>
</gene>
<keyword evidence="3" id="KW-0812">Transmembrane</keyword>
<dbReference type="EMBL" id="OZ037944">
    <property type="protein sequence ID" value="CAL1696737.1"/>
    <property type="molecule type" value="Genomic_DNA"/>
</dbReference>
<dbReference type="InterPro" id="IPR001623">
    <property type="entry name" value="DnaJ_domain"/>
</dbReference>
<feature type="transmembrane region" description="Helical" evidence="3">
    <location>
        <begin position="222"/>
        <end position="245"/>
    </location>
</feature>
<proteinExistence type="predicted"/>
<dbReference type="CDD" id="cd06257">
    <property type="entry name" value="DnaJ"/>
    <property type="match status" value="1"/>
</dbReference>
<evidence type="ECO:0000313" key="5">
    <source>
        <dbReference type="EMBL" id="CAL1696737.1"/>
    </source>
</evidence>
<accession>A0ABP1CM15</accession>
<keyword evidence="3" id="KW-0472">Membrane</keyword>
<keyword evidence="3" id="KW-1133">Transmembrane helix</keyword>
<name>A0ABP1CM15_9APHY</name>
<dbReference type="InterPro" id="IPR018253">
    <property type="entry name" value="DnaJ_domain_CS"/>
</dbReference>
<dbReference type="PRINTS" id="PR00625">
    <property type="entry name" value="JDOMAIN"/>
</dbReference>
<dbReference type="PROSITE" id="PS00636">
    <property type="entry name" value="DNAJ_1"/>
    <property type="match status" value="1"/>
</dbReference>
<evidence type="ECO:0000256" key="1">
    <source>
        <dbReference type="ARBA" id="ARBA00023186"/>
    </source>
</evidence>
<evidence type="ECO:0000256" key="2">
    <source>
        <dbReference type="SAM" id="MobiDB-lite"/>
    </source>
</evidence>
<dbReference type="SMART" id="SM00271">
    <property type="entry name" value="DnaJ"/>
    <property type="match status" value="1"/>
</dbReference>
<feature type="domain" description="J" evidence="4">
    <location>
        <begin position="54"/>
        <end position="118"/>
    </location>
</feature>
<dbReference type="InterPro" id="IPR036869">
    <property type="entry name" value="J_dom_sf"/>
</dbReference>
<organism evidence="5 6">
    <name type="scientific">Somion occarium</name>
    <dbReference type="NCBI Taxonomy" id="3059160"/>
    <lineage>
        <taxon>Eukaryota</taxon>
        <taxon>Fungi</taxon>
        <taxon>Dikarya</taxon>
        <taxon>Basidiomycota</taxon>
        <taxon>Agaricomycotina</taxon>
        <taxon>Agaricomycetes</taxon>
        <taxon>Polyporales</taxon>
        <taxon>Cerrenaceae</taxon>
        <taxon>Somion</taxon>
    </lineage>
</organism>
<dbReference type="InterPro" id="IPR051938">
    <property type="entry name" value="Apopto_cytoskel_mod"/>
</dbReference>
<feature type="region of interest" description="Disordered" evidence="2">
    <location>
        <begin position="158"/>
        <end position="213"/>
    </location>
</feature>
<evidence type="ECO:0000259" key="4">
    <source>
        <dbReference type="PROSITE" id="PS50076"/>
    </source>
</evidence>
<dbReference type="SUPFAM" id="SSF46565">
    <property type="entry name" value="Chaperone J-domain"/>
    <property type="match status" value="1"/>
</dbReference>
<dbReference type="PANTHER" id="PTHR44145">
    <property type="entry name" value="DNAJ HOMOLOG SUBFAMILY A MEMBER 3, MITOCHONDRIAL"/>
    <property type="match status" value="1"/>
</dbReference>
<keyword evidence="1" id="KW-0143">Chaperone</keyword>